<dbReference type="EMBL" id="BMAW01003643">
    <property type="protein sequence ID" value="GFS84743.1"/>
    <property type="molecule type" value="Genomic_DNA"/>
</dbReference>
<organism evidence="2 3">
    <name type="scientific">Nephila pilipes</name>
    <name type="common">Giant wood spider</name>
    <name type="synonym">Nephila maculata</name>
    <dbReference type="NCBI Taxonomy" id="299642"/>
    <lineage>
        <taxon>Eukaryota</taxon>
        <taxon>Metazoa</taxon>
        <taxon>Ecdysozoa</taxon>
        <taxon>Arthropoda</taxon>
        <taxon>Chelicerata</taxon>
        <taxon>Arachnida</taxon>
        <taxon>Araneae</taxon>
        <taxon>Araneomorphae</taxon>
        <taxon>Entelegynae</taxon>
        <taxon>Araneoidea</taxon>
        <taxon>Nephilidae</taxon>
        <taxon>Nephila</taxon>
    </lineage>
</organism>
<accession>A0A8X6T7F0</accession>
<protein>
    <submittedName>
        <fullName evidence="2">Uncharacterized protein</fullName>
    </submittedName>
</protein>
<sequence>MSQGIGPAIEEADAPDTTRRSPVSQMWHLSDYENRDCNRQLSKEIIYCTHRFISLTDLGIVLLQDKFSPLDLEKDARTR</sequence>
<feature type="region of interest" description="Disordered" evidence="1">
    <location>
        <begin position="1"/>
        <end position="23"/>
    </location>
</feature>
<dbReference type="Proteomes" id="UP000887013">
    <property type="component" value="Unassembled WGS sequence"/>
</dbReference>
<evidence type="ECO:0000313" key="3">
    <source>
        <dbReference type="Proteomes" id="UP000887013"/>
    </source>
</evidence>
<proteinExistence type="predicted"/>
<gene>
    <name evidence="2" type="ORF">NPIL_104671</name>
</gene>
<comment type="caution">
    <text evidence="2">The sequence shown here is derived from an EMBL/GenBank/DDBJ whole genome shotgun (WGS) entry which is preliminary data.</text>
</comment>
<name>A0A8X6T7F0_NEPPI</name>
<evidence type="ECO:0000313" key="2">
    <source>
        <dbReference type="EMBL" id="GFS84743.1"/>
    </source>
</evidence>
<reference evidence="2" key="1">
    <citation type="submission" date="2020-08" db="EMBL/GenBank/DDBJ databases">
        <title>Multicomponent nature underlies the extraordinary mechanical properties of spider dragline silk.</title>
        <authorList>
            <person name="Kono N."/>
            <person name="Nakamura H."/>
            <person name="Mori M."/>
            <person name="Yoshida Y."/>
            <person name="Ohtoshi R."/>
            <person name="Malay A.D."/>
            <person name="Moran D.A.P."/>
            <person name="Tomita M."/>
            <person name="Numata K."/>
            <person name="Arakawa K."/>
        </authorList>
    </citation>
    <scope>NUCLEOTIDE SEQUENCE</scope>
</reference>
<evidence type="ECO:0000256" key="1">
    <source>
        <dbReference type="SAM" id="MobiDB-lite"/>
    </source>
</evidence>
<keyword evidence="3" id="KW-1185">Reference proteome</keyword>
<dbReference type="AlphaFoldDB" id="A0A8X6T7F0"/>